<dbReference type="SMART" id="SM00464">
    <property type="entry name" value="LON"/>
    <property type="match status" value="1"/>
</dbReference>
<dbReference type="EMBL" id="JBJJXI010000068">
    <property type="protein sequence ID" value="KAL3396914.1"/>
    <property type="molecule type" value="Genomic_DNA"/>
</dbReference>
<feature type="compositionally biased region" description="Acidic residues" evidence="6">
    <location>
        <begin position="426"/>
        <end position="446"/>
    </location>
</feature>
<protein>
    <recommendedName>
        <fullName evidence="11">LON peptidase N-terminal domain and RING finger protein 3</fullName>
    </recommendedName>
</protein>
<dbReference type="PANTHER" id="PTHR23327">
    <property type="entry name" value="RING FINGER PROTEIN 127"/>
    <property type="match status" value="1"/>
</dbReference>
<dbReference type="SUPFAM" id="SSF48452">
    <property type="entry name" value="TPR-like"/>
    <property type="match status" value="1"/>
</dbReference>
<evidence type="ECO:0000259" key="7">
    <source>
        <dbReference type="PROSITE" id="PS50089"/>
    </source>
</evidence>
<dbReference type="AlphaFoldDB" id="A0ABD2WWC6"/>
<dbReference type="GO" id="GO:0005634">
    <property type="term" value="C:nucleus"/>
    <property type="evidence" value="ECO:0007669"/>
    <property type="project" value="UniProtKB-ARBA"/>
</dbReference>
<dbReference type="GO" id="GO:0008270">
    <property type="term" value="F:zinc ion binding"/>
    <property type="evidence" value="ECO:0007669"/>
    <property type="project" value="UniProtKB-KW"/>
</dbReference>
<feature type="domain" description="RING-type" evidence="7">
    <location>
        <begin position="510"/>
        <end position="547"/>
    </location>
</feature>
<accession>A0ABD2WWC6</accession>
<dbReference type="InterPro" id="IPR013083">
    <property type="entry name" value="Znf_RING/FYVE/PHD"/>
</dbReference>
<feature type="region of interest" description="Disordered" evidence="6">
    <location>
        <begin position="411"/>
        <end position="452"/>
    </location>
</feature>
<name>A0ABD2WWC6_9HYME</name>
<evidence type="ECO:0000256" key="2">
    <source>
        <dbReference type="ARBA" id="ARBA00022771"/>
    </source>
</evidence>
<reference evidence="9 10" key="1">
    <citation type="journal article" date="2024" name="bioRxiv">
        <title>A reference genome for Trichogramma kaykai: A tiny desert-dwelling parasitoid wasp with competing sex-ratio distorters.</title>
        <authorList>
            <person name="Culotta J."/>
            <person name="Lindsey A.R."/>
        </authorList>
    </citation>
    <scope>NUCLEOTIDE SEQUENCE [LARGE SCALE GENOMIC DNA]</scope>
    <source>
        <strain evidence="9 10">KSX58</strain>
    </source>
</reference>
<keyword evidence="3" id="KW-0862">Zinc</keyword>
<evidence type="ECO:0000313" key="9">
    <source>
        <dbReference type="EMBL" id="KAL3396914.1"/>
    </source>
</evidence>
<evidence type="ECO:0000256" key="4">
    <source>
        <dbReference type="PROSITE-ProRule" id="PRU00175"/>
    </source>
</evidence>
<dbReference type="InterPro" id="IPR017907">
    <property type="entry name" value="Znf_RING_CS"/>
</dbReference>
<dbReference type="InterPro" id="IPR015947">
    <property type="entry name" value="PUA-like_sf"/>
</dbReference>
<feature type="region of interest" description="Disordered" evidence="6">
    <location>
        <begin position="815"/>
        <end position="850"/>
    </location>
</feature>
<dbReference type="Pfam" id="PF02190">
    <property type="entry name" value="LON_substr_bdg"/>
    <property type="match status" value="1"/>
</dbReference>
<evidence type="ECO:0000256" key="1">
    <source>
        <dbReference type="ARBA" id="ARBA00022723"/>
    </source>
</evidence>
<dbReference type="GO" id="GO:0005737">
    <property type="term" value="C:cytoplasm"/>
    <property type="evidence" value="ECO:0007669"/>
    <property type="project" value="UniProtKB-ARBA"/>
</dbReference>
<dbReference type="SUPFAM" id="SSF88697">
    <property type="entry name" value="PUA domain-like"/>
    <property type="match status" value="1"/>
</dbReference>
<feature type="domain" description="RING-type" evidence="7">
    <location>
        <begin position="137"/>
        <end position="184"/>
    </location>
</feature>
<dbReference type="InterPro" id="IPR027370">
    <property type="entry name" value="Znf-RING_euk"/>
</dbReference>
<keyword evidence="10" id="KW-1185">Reference proteome</keyword>
<dbReference type="Proteomes" id="UP001627154">
    <property type="component" value="Unassembled WGS sequence"/>
</dbReference>
<dbReference type="PROSITE" id="PS51787">
    <property type="entry name" value="LON_N"/>
    <property type="match status" value="1"/>
</dbReference>
<gene>
    <name evidence="9" type="ORF">TKK_009279</name>
</gene>
<evidence type="ECO:0000259" key="8">
    <source>
        <dbReference type="PROSITE" id="PS51787"/>
    </source>
</evidence>
<keyword evidence="5" id="KW-0802">TPR repeat</keyword>
<dbReference type="SMART" id="SM00184">
    <property type="entry name" value="RING"/>
    <property type="match status" value="2"/>
</dbReference>
<organism evidence="9 10">
    <name type="scientific">Trichogramma kaykai</name>
    <dbReference type="NCBI Taxonomy" id="54128"/>
    <lineage>
        <taxon>Eukaryota</taxon>
        <taxon>Metazoa</taxon>
        <taxon>Ecdysozoa</taxon>
        <taxon>Arthropoda</taxon>
        <taxon>Hexapoda</taxon>
        <taxon>Insecta</taxon>
        <taxon>Pterygota</taxon>
        <taxon>Neoptera</taxon>
        <taxon>Endopterygota</taxon>
        <taxon>Hymenoptera</taxon>
        <taxon>Apocrita</taxon>
        <taxon>Proctotrupomorpha</taxon>
        <taxon>Chalcidoidea</taxon>
        <taxon>Trichogrammatidae</taxon>
        <taxon>Trichogramma</taxon>
    </lineage>
</organism>
<feature type="repeat" description="TPR" evidence="5">
    <location>
        <begin position="247"/>
        <end position="280"/>
    </location>
</feature>
<dbReference type="Pfam" id="PF00097">
    <property type="entry name" value="zf-C3HC4"/>
    <property type="match status" value="1"/>
</dbReference>
<evidence type="ECO:0000313" key="10">
    <source>
        <dbReference type="Proteomes" id="UP001627154"/>
    </source>
</evidence>
<dbReference type="PANTHER" id="PTHR23327:SF42">
    <property type="entry name" value="LON PEPTIDASE N-TERMINAL DOMAIN AND RING FINGER PROTEIN C14F5.10C"/>
    <property type="match status" value="1"/>
</dbReference>
<feature type="domain" description="Lon N-terminal" evidence="8">
    <location>
        <begin position="594"/>
        <end position="813"/>
    </location>
</feature>
<dbReference type="CDD" id="cd16514">
    <property type="entry name" value="RING-HC_LONFs_rpt2"/>
    <property type="match status" value="1"/>
</dbReference>
<dbReference type="Gene3D" id="2.30.130.40">
    <property type="entry name" value="LON domain-like"/>
    <property type="match status" value="1"/>
</dbReference>
<evidence type="ECO:0008006" key="11">
    <source>
        <dbReference type="Google" id="ProtNLM"/>
    </source>
</evidence>
<proteinExistence type="predicted"/>
<dbReference type="Pfam" id="PF13445">
    <property type="entry name" value="zf-RING_UBOX"/>
    <property type="match status" value="1"/>
</dbReference>
<keyword evidence="2 4" id="KW-0863">Zinc-finger</keyword>
<keyword evidence="1" id="KW-0479">Metal-binding</keyword>
<dbReference type="InterPro" id="IPR011990">
    <property type="entry name" value="TPR-like_helical_dom_sf"/>
</dbReference>
<dbReference type="SMART" id="SM00028">
    <property type="entry name" value="TPR"/>
    <property type="match status" value="3"/>
</dbReference>
<dbReference type="PROSITE" id="PS50089">
    <property type="entry name" value="ZF_RING_2"/>
    <property type="match status" value="2"/>
</dbReference>
<sequence>MTDVANEKAFNPRNNTFSSFGTAMEMARARRKQQQQQRAQTQQLRKQRYLDDMYGYADQLSRAGRLHEALALYQHCVEYCAQQGIQPPSAERLRHFAGALLEDLVPSMAEAAEAAHERCAAGSDPRRNDPVWASLACPSCETALYHPVTLDCGHTYCKPCLRLEDSGNEQQDRRRRRKPRCKLCIESRRTTTASAYGVVGAGAVFDDDDYDYVDDDDVSSSNSNGCNEINVLVQRLAEKWWPREVEASQARHEGDALLKKGHIQQAFERYDLAVQLAPNSPVCLCSRAHALLLLNRPQAALDDTDRALRLRPDWGKGQYERGLALSALRRYDEALVVLGASAVLDKNPYRARNEFSRVLHRVILDNAIERQRARAAKHLQRVKSVFGRDRSLYDPYRRSSLHLQPHRIGIDPLNHHRHRHHRDIDASLDDQTSDCEDNNSGGEDDFQQQNDYRRPLVTQTQAKPQDNMKLCSMVDRLSRETEKLKRLESSPSEILLPPPNGGSAGGDLDCILCCRLLWMPVTTPCGHTYCWTCLDRCLDYSSACPLCMTSLADYLANSQKSVTDFVEKALLCVAPQEYAARSAAQRQDLVQPLPPALTQVGEQVAVFVCTTAFPCTACPLFVYEPRYRLMVRRCLESGVRQFGIAACLQQRPDGYLDLDARRYAEFGTMLEIKDRVLLKDGCSILSTVGMKRFRVLRGGERDGYDTAEVEFISDVPISQEQMHSVTELHKRVRAKSSRWWATVPYCQRSEIRPVFGEFPDVEADWQRLPDGPSWTWWLLAILPLGPQLQIGILATTSLEKRLRAIEKTIDHMEQRWNLPSDLEDSDGDAAKQQENNSQDDRDDGSGVCRGNHCMIRRSRHVDDHQR</sequence>
<dbReference type="InterPro" id="IPR003111">
    <property type="entry name" value="Lon_prtase_N"/>
</dbReference>
<evidence type="ECO:0000256" key="5">
    <source>
        <dbReference type="PROSITE-ProRule" id="PRU00339"/>
    </source>
</evidence>
<dbReference type="Gene3D" id="3.30.40.10">
    <property type="entry name" value="Zinc/RING finger domain, C3HC4 (zinc finger)"/>
    <property type="match status" value="2"/>
</dbReference>
<evidence type="ECO:0000256" key="6">
    <source>
        <dbReference type="SAM" id="MobiDB-lite"/>
    </source>
</evidence>
<dbReference type="Gene3D" id="1.25.40.10">
    <property type="entry name" value="Tetratricopeptide repeat domain"/>
    <property type="match status" value="1"/>
</dbReference>
<dbReference type="PROSITE" id="PS00518">
    <property type="entry name" value="ZF_RING_1"/>
    <property type="match status" value="2"/>
</dbReference>
<comment type="caution">
    <text evidence="9">The sequence shown here is derived from an EMBL/GenBank/DDBJ whole genome shotgun (WGS) entry which is preliminary data.</text>
</comment>
<dbReference type="InterPro" id="IPR018957">
    <property type="entry name" value="Znf_C3HC4_RING-type"/>
</dbReference>
<dbReference type="InterPro" id="IPR046336">
    <property type="entry name" value="Lon_prtase_N_sf"/>
</dbReference>
<evidence type="ECO:0000256" key="3">
    <source>
        <dbReference type="ARBA" id="ARBA00022833"/>
    </source>
</evidence>
<dbReference type="SUPFAM" id="SSF57850">
    <property type="entry name" value="RING/U-box"/>
    <property type="match status" value="2"/>
</dbReference>
<dbReference type="InterPro" id="IPR019734">
    <property type="entry name" value="TPR_rpt"/>
</dbReference>
<dbReference type="InterPro" id="IPR001841">
    <property type="entry name" value="Znf_RING"/>
</dbReference>
<dbReference type="PROSITE" id="PS50005">
    <property type="entry name" value="TPR"/>
    <property type="match status" value="1"/>
</dbReference>